<dbReference type="Proteomes" id="UP000237865">
    <property type="component" value="Unassembled WGS sequence"/>
</dbReference>
<feature type="domain" description="FAD dependent oxidoreductase" evidence="1">
    <location>
        <begin position="10"/>
        <end position="363"/>
    </location>
</feature>
<evidence type="ECO:0000313" key="2">
    <source>
        <dbReference type="EMBL" id="PPE05913.1"/>
    </source>
</evidence>
<dbReference type="Gene3D" id="3.50.50.60">
    <property type="entry name" value="FAD/NAD(P)-binding domain"/>
    <property type="match status" value="1"/>
</dbReference>
<dbReference type="PANTHER" id="PTHR42720:SF1">
    <property type="entry name" value="GLYCEROL 3-PHOSPHATE OXIDASE"/>
    <property type="match status" value="1"/>
</dbReference>
<sequence length="390" mass="42588">MENKKFKQTDIVVIGAGIIGAAIARELAKYNLKIVVLESDARVGMETTSGNSGLVHGGFDATPGKLNAKLNVLGKKRYEDWIAEMDFPYLRINSTVVAFNIEEMQHVKMLFERGLINGLDKSELEIIGAHELKIREPNISQDAVGALVCNSSIAVDPKILTQTLLINAIKNGLTLEVNSKVIQIQKENNHFLISTSKNETYQSQIIINAAGHYADVIAQMAGYPDFNLATRRGEYRILEKTESGVVNSVIFMVPTIHGKGVLVAPTLDGRILVGPTSEDNVPKAETRLVTSVKFDEIGKIGKKIIPNLRIEKTVETLAGSRAIHLASDDFYIKSALQDKNFINVAGIKSPGISSAPAIADMVCGMVEEILGQLEIKPNYDPRQKSILPLT</sequence>
<dbReference type="STRING" id="1399797.GCA_000518285_00981"/>
<keyword evidence="3" id="KW-1185">Reference proteome</keyword>
<dbReference type="AlphaFoldDB" id="A0A2S5RF17"/>
<dbReference type="RefSeq" id="WP_028126686.1">
    <property type="nucleotide sequence ID" value="NZ_PHNE01000001.1"/>
</dbReference>
<gene>
    <name evidence="2" type="primary">glpO</name>
    <name evidence="2" type="ORF">ELUCI_v1c02030</name>
</gene>
<dbReference type="PANTHER" id="PTHR42720">
    <property type="entry name" value="GLYCEROL-3-PHOSPHATE DEHYDROGENASE"/>
    <property type="match status" value="1"/>
</dbReference>
<evidence type="ECO:0000259" key="1">
    <source>
        <dbReference type="Pfam" id="PF01266"/>
    </source>
</evidence>
<dbReference type="EMBL" id="PHNE01000001">
    <property type="protein sequence ID" value="PPE05913.1"/>
    <property type="molecule type" value="Genomic_DNA"/>
</dbReference>
<proteinExistence type="predicted"/>
<reference evidence="2 3" key="1">
    <citation type="submission" date="2017-11" db="EMBL/GenBank/DDBJ databases">
        <title>Genome sequence of Entomoplasma lucivorax PIPN-2 (ATCC 49196).</title>
        <authorList>
            <person name="Lo W.-S."/>
            <person name="Gasparich G.E."/>
            <person name="Kuo C.-H."/>
        </authorList>
    </citation>
    <scope>NUCLEOTIDE SEQUENCE [LARGE SCALE GENOMIC DNA]</scope>
    <source>
        <strain evidence="2 3">PIPN-2</strain>
    </source>
</reference>
<dbReference type="Pfam" id="PF01266">
    <property type="entry name" value="DAO"/>
    <property type="match status" value="1"/>
</dbReference>
<dbReference type="InterPro" id="IPR006076">
    <property type="entry name" value="FAD-dep_OxRdtase"/>
</dbReference>
<dbReference type="SUPFAM" id="SSF51905">
    <property type="entry name" value="FAD/NAD(P)-binding domain"/>
    <property type="match status" value="1"/>
</dbReference>
<dbReference type="InterPro" id="IPR052745">
    <property type="entry name" value="G3P_Oxidase/Oxidoreductase"/>
</dbReference>
<evidence type="ECO:0000313" key="3">
    <source>
        <dbReference type="Proteomes" id="UP000237865"/>
    </source>
</evidence>
<dbReference type="Gene3D" id="3.30.9.10">
    <property type="entry name" value="D-Amino Acid Oxidase, subunit A, domain 2"/>
    <property type="match status" value="1"/>
</dbReference>
<accession>A0A2S5RF17</accession>
<comment type="caution">
    <text evidence="2">The sequence shown here is derived from an EMBL/GenBank/DDBJ whole genome shotgun (WGS) entry which is preliminary data.</text>
</comment>
<dbReference type="InterPro" id="IPR036188">
    <property type="entry name" value="FAD/NAD-bd_sf"/>
</dbReference>
<protein>
    <submittedName>
        <fullName evidence="2">Glycerol-3-phospate oxidase</fullName>
    </submittedName>
</protein>
<name>A0A2S5RF17_9MOLU</name>
<dbReference type="NCBIfam" id="NF033460">
    <property type="entry name" value="glycerol3P_ox_II"/>
    <property type="match status" value="1"/>
</dbReference>
<organism evidence="2 3">
    <name type="scientific">Williamsoniiplasma lucivorax</name>
    <dbReference type="NCBI Taxonomy" id="209274"/>
    <lineage>
        <taxon>Bacteria</taxon>
        <taxon>Bacillati</taxon>
        <taxon>Mycoplasmatota</taxon>
        <taxon>Mollicutes</taxon>
        <taxon>Entomoplasmatales</taxon>
        <taxon>Williamsoniiplasma</taxon>
    </lineage>
</organism>
<dbReference type="SUPFAM" id="SSF54373">
    <property type="entry name" value="FAD-linked reductases, C-terminal domain"/>
    <property type="match status" value="1"/>
</dbReference>